<dbReference type="SUPFAM" id="SSF81383">
    <property type="entry name" value="F-box domain"/>
    <property type="match status" value="1"/>
</dbReference>
<keyword evidence="4" id="KW-1185">Reference proteome</keyword>
<dbReference type="FunFam" id="1.20.1280.50:FF:000037">
    <property type="entry name" value="F-box protein SKIP19"/>
    <property type="match status" value="1"/>
</dbReference>
<dbReference type="EMBL" id="CM029048">
    <property type="protein sequence ID" value="KAG2577303.1"/>
    <property type="molecule type" value="Genomic_DNA"/>
</dbReference>
<evidence type="ECO:0000256" key="1">
    <source>
        <dbReference type="SAM" id="MobiDB-lite"/>
    </source>
</evidence>
<dbReference type="Gene3D" id="3.80.10.10">
    <property type="entry name" value="Ribonuclease Inhibitor"/>
    <property type="match status" value="1"/>
</dbReference>
<protein>
    <recommendedName>
        <fullName evidence="2">F-box domain-containing protein</fullName>
    </recommendedName>
</protein>
<sequence>MPSSSSRRQKPPTLAPAPGEARDWAALPQDILLAVFLKLGPLEIMQGAELVCTAWRRVAVDEPILWRRVDMGTVTTWSAAGRAMARAAVDRGEGQCEAFSGPCDSDLLLCLIERAPCLKSLHLSRFDGPNEALEVALKKIPLLEELEVSPLYFSSGTENLLESVCQACPLLTKLKMTFSTVPVDDGYYDEDLIREKIKGIATTMCELRTLELLDCDLTAEGLIAILDCCPALESLNITGCFDGEMDTELRAKCARVKNLTIPDGSSDSSAEDYYAFDDCEWSLGDEFDQIDYGHHELPFYESWEIPYHQYYHHFCDECPEDD</sequence>
<evidence type="ECO:0000259" key="2">
    <source>
        <dbReference type="PROSITE" id="PS50181"/>
    </source>
</evidence>
<evidence type="ECO:0000313" key="3">
    <source>
        <dbReference type="EMBL" id="KAG2577303.1"/>
    </source>
</evidence>
<feature type="region of interest" description="Disordered" evidence="1">
    <location>
        <begin position="1"/>
        <end position="20"/>
    </location>
</feature>
<dbReference type="PANTHER" id="PTHR38926">
    <property type="entry name" value="F-BOX DOMAIN CONTAINING PROTEIN, EXPRESSED"/>
    <property type="match status" value="1"/>
</dbReference>
<dbReference type="OrthoDB" id="686532at2759"/>
<dbReference type="PANTHER" id="PTHR38926:SF74">
    <property type="entry name" value="OS08G0193600 PROTEIN"/>
    <property type="match status" value="1"/>
</dbReference>
<dbReference type="Gene3D" id="1.20.1280.50">
    <property type="match status" value="1"/>
</dbReference>
<comment type="caution">
    <text evidence="3">The sequence shown here is derived from an EMBL/GenBank/DDBJ whole genome shotgun (WGS) entry which is preliminary data.</text>
</comment>
<dbReference type="PROSITE" id="PS50181">
    <property type="entry name" value="FBOX"/>
    <property type="match status" value="1"/>
</dbReference>
<accession>A0A8T0QWN4</accession>
<proteinExistence type="predicted"/>
<organism evidence="3 4">
    <name type="scientific">Panicum virgatum</name>
    <name type="common">Blackwell switchgrass</name>
    <dbReference type="NCBI Taxonomy" id="38727"/>
    <lineage>
        <taxon>Eukaryota</taxon>
        <taxon>Viridiplantae</taxon>
        <taxon>Streptophyta</taxon>
        <taxon>Embryophyta</taxon>
        <taxon>Tracheophyta</taxon>
        <taxon>Spermatophyta</taxon>
        <taxon>Magnoliopsida</taxon>
        <taxon>Liliopsida</taxon>
        <taxon>Poales</taxon>
        <taxon>Poaceae</taxon>
        <taxon>PACMAD clade</taxon>
        <taxon>Panicoideae</taxon>
        <taxon>Panicodae</taxon>
        <taxon>Paniceae</taxon>
        <taxon>Panicinae</taxon>
        <taxon>Panicum</taxon>
        <taxon>Panicum sect. Hiantes</taxon>
    </lineage>
</organism>
<dbReference type="AlphaFoldDB" id="A0A8T0QWN4"/>
<dbReference type="InterPro" id="IPR001810">
    <property type="entry name" value="F-box_dom"/>
</dbReference>
<dbReference type="Pfam" id="PF12937">
    <property type="entry name" value="F-box-like"/>
    <property type="match status" value="1"/>
</dbReference>
<reference evidence="3" key="1">
    <citation type="submission" date="2020-05" db="EMBL/GenBank/DDBJ databases">
        <title>WGS assembly of Panicum virgatum.</title>
        <authorList>
            <person name="Lovell J.T."/>
            <person name="Jenkins J."/>
            <person name="Shu S."/>
            <person name="Juenger T.E."/>
            <person name="Schmutz J."/>
        </authorList>
    </citation>
    <scope>NUCLEOTIDE SEQUENCE</scope>
    <source>
        <strain evidence="3">AP13</strain>
    </source>
</reference>
<evidence type="ECO:0000313" key="4">
    <source>
        <dbReference type="Proteomes" id="UP000823388"/>
    </source>
</evidence>
<dbReference type="InterPro" id="IPR032675">
    <property type="entry name" value="LRR_dom_sf"/>
</dbReference>
<dbReference type="Proteomes" id="UP000823388">
    <property type="component" value="Chromosome 6N"/>
</dbReference>
<dbReference type="SUPFAM" id="SSF52047">
    <property type="entry name" value="RNI-like"/>
    <property type="match status" value="1"/>
</dbReference>
<gene>
    <name evidence="3" type="ORF">PVAP13_6NG107400</name>
</gene>
<dbReference type="InterPro" id="IPR036047">
    <property type="entry name" value="F-box-like_dom_sf"/>
</dbReference>
<feature type="domain" description="F-box" evidence="2">
    <location>
        <begin position="21"/>
        <end position="69"/>
    </location>
</feature>
<name>A0A8T0QWN4_PANVG</name>